<accession>A0A1I1V6X8</accession>
<name>A0A1I1V6X8_9BURK</name>
<sequence>MKFSQAPYRLSQLHPAHIDERIVTMRWALGFSRVRHSMAALQNGWATPAGLDELRAKVKRSASMCHRRPWRFGDLGLPAKILDDTCQTNIVGVGRISDPKDDFYGAIGRASLKVAVSGVVTHRPDGTSFITVDELGFYLRDSYEFNDNGSFISQFLGFWGFNGVDTMPQLRGQIQVEDTQSDLTEKELALLKYRVQNSDFDRWRQKHAAGGDFMLVSDVHRHRLPKPLAFQIS</sequence>
<gene>
    <name evidence="1" type="ORF">SAMN04489710_10683</name>
</gene>
<organism evidence="1 2">
    <name type="scientific">Paracidovorax konjaci</name>
    <dbReference type="NCBI Taxonomy" id="32040"/>
    <lineage>
        <taxon>Bacteria</taxon>
        <taxon>Pseudomonadati</taxon>
        <taxon>Pseudomonadota</taxon>
        <taxon>Betaproteobacteria</taxon>
        <taxon>Burkholderiales</taxon>
        <taxon>Comamonadaceae</taxon>
        <taxon>Paracidovorax</taxon>
    </lineage>
</organism>
<dbReference type="Pfam" id="PF19940">
    <property type="entry name" value="DUF6402"/>
    <property type="match status" value="1"/>
</dbReference>
<proteinExistence type="predicted"/>
<dbReference type="InterPro" id="IPR045646">
    <property type="entry name" value="DUF6402"/>
</dbReference>
<dbReference type="EMBL" id="FOMQ01000006">
    <property type="protein sequence ID" value="SFD78585.1"/>
    <property type="molecule type" value="Genomic_DNA"/>
</dbReference>
<dbReference type="AlphaFoldDB" id="A0A1I1V6X8"/>
<dbReference type="Proteomes" id="UP000199517">
    <property type="component" value="Unassembled WGS sequence"/>
</dbReference>
<keyword evidence="2" id="KW-1185">Reference proteome</keyword>
<protein>
    <submittedName>
        <fullName evidence="1">Uncharacterized protein</fullName>
    </submittedName>
</protein>
<dbReference type="STRING" id="32040.SAMN04489710_10683"/>
<reference evidence="2" key="1">
    <citation type="submission" date="2016-10" db="EMBL/GenBank/DDBJ databases">
        <authorList>
            <person name="Varghese N."/>
            <person name="Submissions S."/>
        </authorList>
    </citation>
    <scope>NUCLEOTIDE SEQUENCE [LARGE SCALE GENOMIC DNA]</scope>
    <source>
        <strain evidence="2">DSM 7481</strain>
    </source>
</reference>
<evidence type="ECO:0000313" key="2">
    <source>
        <dbReference type="Proteomes" id="UP000199517"/>
    </source>
</evidence>
<evidence type="ECO:0000313" key="1">
    <source>
        <dbReference type="EMBL" id="SFD78585.1"/>
    </source>
</evidence>